<evidence type="ECO:0000313" key="1">
    <source>
        <dbReference type="EMBL" id="PCE64842.1"/>
    </source>
</evidence>
<proteinExistence type="predicted"/>
<comment type="caution">
    <text evidence="1">The sequence shown here is derived from an EMBL/GenBank/DDBJ whole genome shotgun (WGS) entry which is preliminary data.</text>
</comment>
<keyword evidence="2" id="KW-1185">Reference proteome</keyword>
<dbReference type="EMBL" id="NBWU01000002">
    <property type="protein sequence ID" value="PCE64842.1"/>
    <property type="molecule type" value="Genomic_DNA"/>
</dbReference>
<sequence>MARRKHDEHLSLSDALKEFISENKLQKGLDKVEIQDCWKEVMGQGVWSYTDQVQLRDDTLIVRLNSSVLRQELSFGKAKIVKMLNQHLGRDIVKKLILG</sequence>
<dbReference type="AlphaFoldDB" id="A0A2A4GAS0"/>
<dbReference type="PANTHER" id="PTHR36456">
    <property type="entry name" value="UPF0232 PROTEIN SCO3875"/>
    <property type="match status" value="1"/>
</dbReference>
<name>A0A2A4GAS0_9FLAO</name>
<evidence type="ECO:0000313" key="2">
    <source>
        <dbReference type="Proteomes" id="UP000219559"/>
    </source>
</evidence>
<dbReference type="PANTHER" id="PTHR36456:SF1">
    <property type="entry name" value="UPF0232 PROTEIN SCO3875"/>
    <property type="match status" value="1"/>
</dbReference>
<dbReference type="Proteomes" id="UP000219559">
    <property type="component" value="Unassembled WGS sequence"/>
</dbReference>
<organism evidence="1 2">
    <name type="scientific">Sediminicola luteus</name>
    <dbReference type="NCBI Taxonomy" id="319238"/>
    <lineage>
        <taxon>Bacteria</taxon>
        <taxon>Pseudomonadati</taxon>
        <taxon>Bacteroidota</taxon>
        <taxon>Flavobacteriia</taxon>
        <taxon>Flavobacteriales</taxon>
        <taxon>Flavobacteriaceae</taxon>
        <taxon>Sediminicola</taxon>
    </lineage>
</organism>
<accession>A0A2A4GAS0</accession>
<dbReference type="OrthoDB" id="9804942at2"/>
<dbReference type="InterPro" id="IPR007922">
    <property type="entry name" value="DciA-like"/>
</dbReference>
<gene>
    <name evidence="1" type="ORF">B7P33_06650</name>
</gene>
<dbReference type="Pfam" id="PF05258">
    <property type="entry name" value="DciA"/>
    <property type="match status" value="1"/>
</dbReference>
<reference evidence="1 2" key="1">
    <citation type="submission" date="2017-04" db="EMBL/GenBank/DDBJ databases">
        <title>A new member of the family Flavobacteriaceae isolated from ascidians.</title>
        <authorList>
            <person name="Chen L."/>
        </authorList>
    </citation>
    <scope>NUCLEOTIDE SEQUENCE [LARGE SCALE GENOMIC DNA]</scope>
    <source>
        <strain evidence="1 2">HQA918</strain>
    </source>
</reference>
<protein>
    <submittedName>
        <fullName evidence="1">RNA-binding protein</fullName>
    </submittedName>
</protein>
<dbReference type="RefSeq" id="WP_097440121.1">
    <property type="nucleotide sequence ID" value="NZ_KZ300476.1"/>
</dbReference>